<accession>A0A9Q3EYN0</accession>
<gene>
    <name evidence="1" type="ORF">O181_067353</name>
</gene>
<name>A0A9Q3EYN0_9BASI</name>
<sequence>MSSKLTQLTESSPSVPPTYFLFGSGVFSQLGSPWFMASSGSFDPSQVYDGYKAVEFFNPSFNECLEKGKQCSQHLNPRSSKFHHFFVGKKPCQWPGVPLYNIRRYFWSKEDWPFGKELPVSEAPTSDGTSGYSSLTGSRKRDISRWTNVGATIPTDGRPIYSSSEVPIHRINNQGVVKRIRVLDSPTNLDSEGSAELDGEEVEVVSPSIFHLSSTLPTKPPAKKFHSKVILSIPRSFKPVLPTVSSSTPPPSPNPSTYGPALASPIKAIPHSTAQAITSPHFPKIATCFQHQ</sequence>
<evidence type="ECO:0000313" key="2">
    <source>
        <dbReference type="Proteomes" id="UP000765509"/>
    </source>
</evidence>
<dbReference type="Proteomes" id="UP000765509">
    <property type="component" value="Unassembled WGS sequence"/>
</dbReference>
<dbReference type="AlphaFoldDB" id="A0A9Q3EYN0"/>
<reference evidence="1" key="1">
    <citation type="submission" date="2021-03" db="EMBL/GenBank/DDBJ databases">
        <title>Draft genome sequence of rust myrtle Austropuccinia psidii MF-1, a brazilian biotype.</title>
        <authorList>
            <person name="Quecine M.C."/>
            <person name="Pachon D.M.R."/>
            <person name="Bonatelli M.L."/>
            <person name="Correr F.H."/>
            <person name="Franceschini L.M."/>
            <person name="Leite T.F."/>
            <person name="Margarido G.R.A."/>
            <person name="Almeida C.A."/>
            <person name="Ferrarezi J.A."/>
            <person name="Labate C.A."/>
        </authorList>
    </citation>
    <scope>NUCLEOTIDE SEQUENCE</scope>
    <source>
        <strain evidence="1">MF-1</strain>
    </source>
</reference>
<comment type="caution">
    <text evidence="1">The sequence shown here is derived from an EMBL/GenBank/DDBJ whole genome shotgun (WGS) entry which is preliminary data.</text>
</comment>
<proteinExistence type="predicted"/>
<organism evidence="1 2">
    <name type="scientific">Austropuccinia psidii MF-1</name>
    <dbReference type="NCBI Taxonomy" id="1389203"/>
    <lineage>
        <taxon>Eukaryota</taxon>
        <taxon>Fungi</taxon>
        <taxon>Dikarya</taxon>
        <taxon>Basidiomycota</taxon>
        <taxon>Pucciniomycotina</taxon>
        <taxon>Pucciniomycetes</taxon>
        <taxon>Pucciniales</taxon>
        <taxon>Sphaerophragmiaceae</taxon>
        <taxon>Austropuccinia</taxon>
    </lineage>
</organism>
<protein>
    <submittedName>
        <fullName evidence="1">Uncharacterized protein</fullName>
    </submittedName>
</protein>
<dbReference type="EMBL" id="AVOT02033695">
    <property type="protein sequence ID" value="MBW0527638.1"/>
    <property type="molecule type" value="Genomic_DNA"/>
</dbReference>
<evidence type="ECO:0000313" key="1">
    <source>
        <dbReference type="EMBL" id="MBW0527638.1"/>
    </source>
</evidence>
<keyword evidence="2" id="KW-1185">Reference proteome</keyword>